<dbReference type="InterPro" id="IPR046373">
    <property type="entry name" value="Acyl-CoA_Oxase/DH_mid-dom_sf"/>
</dbReference>
<keyword evidence="6" id="KW-0274">FAD</keyword>
<dbReference type="PANTHER" id="PTHR48083">
    <property type="entry name" value="MEDIUM-CHAIN SPECIFIC ACYL-COA DEHYDROGENASE, MITOCHONDRIAL-RELATED"/>
    <property type="match status" value="1"/>
</dbReference>
<keyword evidence="7" id="KW-0560">Oxidoreductase</keyword>
<organism evidence="11 12">
    <name type="scientific">Gonapodya prolifera (strain JEL478)</name>
    <name type="common">Monoblepharis prolifera</name>
    <dbReference type="NCBI Taxonomy" id="1344416"/>
    <lineage>
        <taxon>Eukaryota</taxon>
        <taxon>Fungi</taxon>
        <taxon>Fungi incertae sedis</taxon>
        <taxon>Chytridiomycota</taxon>
        <taxon>Chytridiomycota incertae sedis</taxon>
        <taxon>Monoblepharidomycetes</taxon>
        <taxon>Monoblepharidales</taxon>
        <taxon>Gonapodyaceae</taxon>
        <taxon>Gonapodya</taxon>
    </lineage>
</organism>
<dbReference type="InterPro" id="IPR001199">
    <property type="entry name" value="Cyt_B5-like_heme/steroid-bd"/>
</dbReference>
<evidence type="ECO:0000256" key="5">
    <source>
        <dbReference type="ARBA" id="ARBA00022723"/>
    </source>
</evidence>
<dbReference type="InterPro" id="IPR009075">
    <property type="entry name" value="AcylCo_DH/oxidase_C"/>
</dbReference>
<dbReference type="GO" id="GO:0005737">
    <property type="term" value="C:cytoplasm"/>
    <property type="evidence" value="ECO:0007669"/>
    <property type="project" value="TreeGrafter"/>
</dbReference>
<feature type="compositionally biased region" description="Low complexity" evidence="9">
    <location>
        <begin position="86"/>
        <end position="98"/>
    </location>
</feature>
<evidence type="ECO:0000256" key="4">
    <source>
        <dbReference type="ARBA" id="ARBA00022630"/>
    </source>
</evidence>
<reference evidence="11 12" key="1">
    <citation type="journal article" date="2015" name="Genome Biol. Evol.">
        <title>Phylogenomic analyses indicate that early fungi evolved digesting cell walls of algal ancestors of land plants.</title>
        <authorList>
            <person name="Chang Y."/>
            <person name="Wang S."/>
            <person name="Sekimoto S."/>
            <person name="Aerts A.L."/>
            <person name="Choi C."/>
            <person name="Clum A."/>
            <person name="LaButti K.M."/>
            <person name="Lindquist E.A."/>
            <person name="Yee Ngan C."/>
            <person name="Ohm R.A."/>
            <person name="Salamov A.A."/>
            <person name="Grigoriev I.V."/>
            <person name="Spatafora J.W."/>
            <person name="Berbee M.L."/>
        </authorList>
    </citation>
    <scope>NUCLEOTIDE SEQUENCE [LARGE SCALE GENOMIC DNA]</scope>
    <source>
        <strain evidence="11 12">JEL478</strain>
    </source>
</reference>
<feature type="compositionally biased region" description="Acidic residues" evidence="9">
    <location>
        <begin position="99"/>
        <end position="108"/>
    </location>
</feature>
<evidence type="ECO:0000256" key="9">
    <source>
        <dbReference type="SAM" id="MobiDB-lite"/>
    </source>
</evidence>
<keyword evidence="8" id="KW-0408">Iron</keyword>
<dbReference type="SUPFAM" id="SSF55856">
    <property type="entry name" value="Cytochrome b5-like heme/steroid binding domain"/>
    <property type="match status" value="1"/>
</dbReference>
<gene>
    <name evidence="11" type="ORF">M427DRAFT_211847</name>
</gene>
<dbReference type="InterPro" id="IPR037069">
    <property type="entry name" value="AcylCoA_DH/ox_N_sf"/>
</dbReference>
<evidence type="ECO:0000256" key="7">
    <source>
        <dbReference type="ARBA" id="ARBA00023002"/>
    </source>
</evidence>
<dbReference type="InterPro" id="IPR018506">
    <property type="entry name" value="Cyt_B5_heme-BS"/>
</dbReference>
<dbReference type="STRING" id="1344416.A0A139APU1"/>
<dbReference type="Pfam" id="PF00173">
    <property type="entry name" value="Cyt-b5"/>
    <property type="match status" value="1"/>
</dbReference>
<dbReference type="PROSITE" id="PS00191">
    <property type="entry name" value="CYTOCHROME_B5_1"/>
    <property type="match status" value="1"/>
</dbReference>
<dbReference type="GO" id="GO:0020037">
    <property type="term" value="F:heme binding"/>
    <property type="evidence" value="ECO:0007669"/>
    <property type="project" value="InterPro"/>
</dbReference>
<dbReference type="EMBL" id="KQ965742">
    <property type="protein sequence ID" value="KXS18505.1"/>
    <property type="molecule type" value="Genomic_DNA"/>
</dbReference>
<dbReference type="GO" id="GO:0003995">
    <property type="term" value="F:acyl-CoA dehydrogenase activity"/>
    <property type="evidence" value="ECO:0007669"/>
    <property type="project" value="TreeGrafter"/>
</dbReference>
<dbReference type="InterPro" id="IPR036250">
    <property type="entry name" value="AcylCo_DH-like_C"/>
</dbReference>
<accession>A0A139APU1</accession>
<sequence>MSTQQGSIHVFTAQEVAKHNTENDCWIIVNEKVYDVTKFLAEHPGGKKVLVRVAGTDASKQFAQFHNVEAVLKQFSRLHIGDIGDPQAVKPVEAPAAVQEEEEEEDDGPQSPLHIGKSFGDLVPFADPLWYQDYWSPYYNDSHRKVRAATRAFVEKELMPYIHEWDEAKKIPKEVYLKCAKAGILGACAGAPWPEVARELPTPGNVAYDEWDAFHELIVHDELSRVGSGGVVWGICGLGIGLPPVVNFASDELKKKVIPPVLRGEKHICLCITEPYAGSDVANIKTTAKLTEDGKHLIVNGEKKWITNGVFADYFTVAVRTGGEGMGGISILLIERGPGVTTRQMNCSGMWASGTAYVTFEDVKVPVENMIGKMNKGFKIIMANFTHERMGIVIEANRFSRVCYEEASKYAHKRRTFGKKLVEHPVIRAKLANMAHRIEACHAWMESLIAQTQYMPHVLAAIRLGGPVALLKANATQTFEYCAREAAQIFGGLSYTRGGQGEKVERLVREVRAYAIPGGSEEIMLDLGIRQSTKVHQVMGAKL</sequence>
<keyword evidence="3" id="KW-0349">Heme</keyword>
<dbReference type="GO" id="GO:0046872">
    <property type="term" value="F:metal ion binding"/>
    <property type="evidence" value="ECO:0007669"/>
    <property type="project" value="UniProtKB-KW"/>
</dbReference>
<keyword evidence="4" id="KW-0285">Flavoprotein</keyword>
<dbReference type="Pfam" id="PF02770">
    <property type="entry name" value="Acyl-CoA_dh_M"/>
    <property type="match status" value="1"/>
</dbReference>
<dbReference type="InterPro" id="IPR036400">
    <property type="entry name" value="Cyt_B5-like_heme/steroid_sf"/>
</dbReference>
<dbReference type="AlphaFoldDB" id="A0A139APU1"/>
<dbReference type="PRINTS" id="PR00363">
    <property type="entry name" value="CYTOCHROMEB5"/>
</dbReference>
<dbReference type="SUPFAM" id="SSF56645">
    <property type="entry name" value="Acyl-CoA dehydrogenase NM domain-like"/>
    <property type="match status" value="1"/>
</dbReference>
<dbReference type="Gene3D" id="2.40.110.10">
    <property type="entry name" value="Butyryl-CoA Dehydrogenase, subunit A, domain 2"/>
    <property type="match status" value="1"/>
</dbReference>
<feature type="domain" description="Cytochrome b5 heme-binding" evidence="10">
    <location>
        <begin position="8"/>
        <end position="84"/>
    </location>
</feature>
<name>A0A139APU1_GONPJ</name>
<dbReference type="InterPro" id="IPR013786">
    <property type="entry name" value="AcylCoA_DH/ox_N"/>
</dbReference>
<dbReference type="InterPro" id="IPR050741">
    <property type="entry name" value="Acyl-CoA_dehydrogenase"/>
</dbReference>
<dbReference type="FunFam" id="3.10.120.10:FF:000007">
    <property type="entry name" value="Sulfite oxidase, mitochondrial"/>
    <property type="match status" value="1"/>
</dbReference>
<feature type="region of interest" description="Disordered" evidence="9">
    <location>
        <begin position="86"/>
        <end position="113"/>
    </location>
</feature>
<evidence type="ECO:0000259" key="10">
    <source>
        <dbReference type="PROSITE" id="PS50255"/>
    </source>
</evidence>
<dbReference type="Proteomes" id="UP000070544">
    <property type="component" value="Unassembled WGS sequence"/>
</dbReference>
<dbReference type="SUPFAM" id="SSF47203">
    <property type="entry name" value="Acyl-CoA dehydrogenase C-terminal domain-like"/>
    <property type="match status" value="1"/>
</dbReference>
<dbReference type="InterPro" id="IPR006091">
    <property type="entry name" value="Acyl-CoA_Oxase/DH_mid-dom"/>
</dbReference>
<dbReference type="GO" id="GO:0033539">
    <property type="term" value="P:fatty acid beta-oxidation using acyl-CoA dehydrogenase"/>
    <property type="evidence" value="ECO:0007669"/>
    <property type="project" value="TreeGrafter"/>
</dbReference>
<dbReference type="OrthoDB" id="10254877at2759"/>
<dbReference type="PROSITE" id="PS50255">
    <property type="entry name" value="CYTOCHROME_B5_2"/>
    <property type="match status" value="1"/>
</dbReference>
<keyword evidence="5" id="KW-0479">Metal-binding</keyword>
<dbReference type="Gene3D" id="3.10.120.10">
    <property type="entry name" value="Cytochrome b5-like heme/steroid binding domain"/>
    <property type="match status" value="1"/>
</dbReference>
<evidence type="ECO:0000313" key="11">
    <source>
        <dbReference type="EMBL" id="KXS18505.1"/>
    </source>
</evidence>
<dbReference type="Gene3D" id="1.20.140.10">
    <property type="entry name" value="Butyryl-CoA Dehydrogenase, subunit A, domain 3"/>
    <property type="match status" value="1"/>
</dbReference>
<keyword evidence="12" id="KW-1185">Reference proteome</keyword>
<evidence type="ECO:0000256" key="6">
    <source>
        <dbReference type="ARBA" id="ARBA00022827"/>
    </source>
</evidence>
<evidence type="ECO:0000256" key="1">
    <source>
        <dbReference type="ARBA" id="ARBA00001974"/>
    </source>
</evidence>
<dbReference type="Pfam" id="PF00441">
    <property type="entry name" value="Acyl-CoA_dh_1"/>
    <property type="match status" value="1"/>
</dbReference>
<dbReference type="Gene3D" id="1.10.540.10">
    <property type="entry name" value="Acyl-CoA dehydrogenase/oxidase, N-terminal domain"/>
    <property type="match status" value="1"/>
</dbReference>
<dbReference type="SMART" id="SM01117">
    <property type="entry name" value="Cyt-b5"/>
    <property type="match status" value="1"/>
</dbReference>
<proteinExistence type="inferred from homology"/>
<evidence type="ECO:0000256" key="8">
    <source>
        <dbReference type="ARBA" id="ARBA00023004"/>
    </source>
</evidence>
<comment type="cofactor">
    <cofactor evidence="1">
        <name>FAD</name>
        <dbReference type="ChEBI" id="CHEBI:57692"/>
    </cofactor>
</comment>
<comment type="similarity">
    <text evidence="2">Belongs to the acyl-CoA dehydrogenase family.</text>
</comment>
<evidence type="ECO:0000313" key="12">
    <source>
        <dbReference type="Proteomes" id="UP000070544"/>
    </source>
</evidence>
<dbReference type="Pfam" id="PF02771">
    <property type="entry name" value="Acyl-CoA_dh_N"/>
    <property type="match status" value="1"/>
</dbReference>
<dbReference type="GO" id="GO:0050660">
    <property type="term" value="F:flavin adenine dinucleotide binding"/>
    <property type="evidence" value="ECO:0007669"/>
    <property type="project" value="InterPro"/>
</dbReference>
<dbReference type="OMA" id="YQCEKMG"/>
<dbReference type="PANTHER" id="PTHR48083:SF28">
    <property type="entry name" value="ACYL-COA DEHYDROGENASE FAMILY PROTEIN (AFU_ORTHOLOGUE AFUA_6G10880)-RELATED"/>
    <property type="match status" value="1"/>
</dbReference>
<evidence type="ECO:0000256" key="3">
    <source>
        <dbReference type="ARBA" id="ARBA00022617"/>
    </source>
</evidence>
<protein>
    <submittedName>
        <fullName evidence="11">Acyl-CoA dehydrogenase NM domain-like protein</fullName>
    </submittedName>
</protein>
<evidence type="ECO:0000256" key="2">
    <source>
        <dbReference type="ARBA" id="ARBA00009347"/>
    </source>
</evidence>
<dbReference type="InterPro" id="IPR009100">
    <property type="entry name" value="AcylCoA_DH/oxidase_NM_dom_sf"/>
</dbReference>